<dbReference type="KEGG" id="tog:HNI00_06835"/>
<sequence>MPADFTDPSAHRASDRSPSDRSPSDRSPSDPSPDSAIPLHADPDVIWVVTEAPASPNIQTDGQRGGWGNNPFGEPGFAGRTQRTPVSTDALEQNMSSFLSRMGRVLSRARQSATEVAGMELEEIVLSVEVSGEGQVNLLGTGGRLGTSGGITLTFRAKPSA</sequence>
<dbReference type="Pfam" id="PF24393">
    <property type="entry name" value="Pepco"/>
    <property type="match status" value="1"/>
</dbReference>
<dbReference type="InterPro" id="IPR056947">
    <property type="entry name" value="Pepco_dom"/>
</dbReference>
<evidence type="ECO:0000259" key="2">
    <source>
        <dbReference type="Pfam" id="PF24393"/>
    </source>
</evidence>
<evidence type="ECO:0000256" key="1">
    <source>
        <dbReference type="SAM" id="MobiDB-lite"/>
    </source>
</evidence>
<accession>A0AA96Y855</accession>
<reference evidence="3" key="1">
    <citation type="submission" date="2020-05" db="EMBL/GenBank/DDBJ databases">
        <authorList>
            <person name="Zhu T."/>
            <person name="Keshari N."/>
            <person name="Lu X."/>
        </authorList>
    </citation>
    <scope>NUCLEOTIDE SEQUENCE</scope>
    <source>
        <strain evidence="3">NK1-22</strain>
    </source>
</reference>
<name>A0AA96Y855_9CYAN</name>
<dbReference type="AlphaFoldDB" id="A0AA96Y855"/>
<organism evidence="3">
    <name type="scientific">Thermoleptolyngbya oregonensis NK1-22</name>
    <dbReference type="NCBI Taxonomy" id="2547457"/>
    <lineage>
        <taxon>Bacteria</taxon>
        <taxon>Bacillati</taxon>
        <taxon>Cyanobacteriota</taxon>
        <taxon>Cyanophyceae</taxon>
        <taxon>Oculatellales</taxon>
        <taxon>Oculatellaceae</taxon>
        <taxon>Thermoleptolyngbya</taxon>
    </lineage>
</organism>
<feature type="region of interest" description="Disordered" evidence="1">
    <location>
        <begin position="1"/>
        <end position="82"/>
    </location>
</feature>
<feature type="compositionally biased region" description="Basic and acidic residues" evidence="1">
    <location>
        <begin position="9"/>
        <end position="28"/>
    </location>
</feature>
<feature type="domain" description="Pepco" evidence="2">
    <location>
        <begin position="46"/>
        <end position="156"/>
    </location>
</feature>
<evidence type="ECO:0000313" key="3">
    <source>
        <dbReference type="EMBL" id="WOB42893.1"/>
    </source>
</evidence>
<proteinExistence type="predicted"/>
<dbReference type="RefSeq" id="WP_297079294.1">
    <property type="nucleotide sequence ID" value="NZ_CP053540.1"/>
</dbReference>
<protein>
    <recommendedName>
        <fullName evidence="2">Pepco domain-containing protein</fullName>
    </recommendedName>
</protein>
<dbReference type="EMBL" id="CP053540">
    <property type="protein sequence ID" value="WOB42893.1"/>
    <property type="molecule type" value="Genomic_DNA"/>
</dbReference>
<gene>
    <name evidence="3" type="ORF">HNI00_06835</name>
</gene>